<feature type="compositionally biased region" description="Pro residues" evidence="1">
    <location>
        <begin position="215"/>
        <end position="231"/>
    </location>
</feature>
<organism evidence="2 3">
    <name type="scientific">Microtetraspora malaysiensis</name>
    <dbReference type="NCBI Taxonomy" id="161358"/>
    <lineage>
        <taxon>Bacteria</taxon>
        <taxon>Bacillati</taxon>
        <taxon>Actinomycetota</taxon>
        <taxon>Actinomycetes</taxon>
        <taxon>Streptosporangiales</taxon>
        <taxon>Streptosporangiaceae</taxon>
        <taxon>Microtetraspora</taxon>
    </lineage>
</organism>
<sequence>MSDFADVPRRQHPWRTGIALAGAAGVVALGGLGVLLGTAGGPVEGDDGHRRHPSTGGAALGARDSARGPASLGHVRGRDPAPGGPALGGTPGAVDSPATGRSHGGHTGTPADRNGGDSAADGSRAGTAATGPTGSDRTRASVAETDGGESGHIGADGLVLDPGGLGTIRLGPGDPGTTPRSLTRLTLPPLSRPVTRMSPMPFPPPVRSTADARPSPAPGEPATPKPTPTKPAPTKTAGAGGASITGKTGTTRRRPATPSDRSRPRGRLFPDPCATFHDFRRDFCHRFVDSLIAPRA</sequence>
<protein>
    <submittedName>
        <fullName evidence="2">Uncharacterized protein</fullName>
    </submittedName>
</protein>
<name>A0ABW6STL1_9ACTN</name>
<proteinExistence type="predicted"/>
<evidence type="ECO:0000313" key="3">
    <source>
        <dbReference type="Proteomes" id="UP001602013"/>
    </source>
</evidence>
<keyword evidence="3" id="KW-1185">Reference proteome</keyword>
<comment type="caution">
    <text evidence="2">The sequence shown here is derived from an EMBL/GenBank/DDBJ whole genome shotgun (WGS) entry which is preliminary data.</text>
</comment>
<evidence type="ECO:0000313" key="2">
    <source>
        <dbReference type="EMBL" id="MFF3668202.1"/>
    </source>
</evidence>
<feature type="compositionally biased region" description="Low complexity" evidence="1">
    <location>
        <begin position="177"/>
        <end position="196"/>
    </location>
</feature>
<accession>A0ABW6STL1</accession>
<dbReference type="RefSeq" id="WP_387413639.1">
    <property type="nucleotide sequence ID" value="NZ_JBIASD010000014.1"/>
</dbReference>
<feature type="compositionally biased region" description="Low complexity" evidence="1">
    <location>
        <begin position="116"/>
        <end position="131"/>
    </location>
</feature>
<dbReference type="Proteomes" id="UP001602013">
    <property type="component" value="Unassembled WGS sequence"/>
</dbReference>
<dbReference type="EMBL" id="JBIASD010000014">
    <property type="protein sequence ID" value="MFF3668202.1"/>
    <property type="molecule type" value="Genomic_DNA"/>
</dbReference>
<evidence type="ECO:0000256" key="1">
    <source>
        <dbReference type="SAM" id="MobiDB-lite"/>
    </source>
</evidence>
<reference evidence="2 3" key="1">
    <citation type="submission" date="2024-10" db="EMBL/GenBank/DDBJ databases">
        <title>The Natural Products Discovery Center: Release of the First 8490 Sequenced Strains for Exploring Actinobacteria Biosynthetic Diversity.</title>
        <authorList>
            <person name="Kalkreuter E."/>
            <person name="Kautsar S.A."/>
            <person name="Yang D."/>
            <person name="Bader C.D."/>
            <person name="Teijaro C.N."/>
            <person name="Fluegel L."/>
            <person name="Davis C.M."/>
            <person name="Simpson J.R."/>
            <person name="Lauterbach L."/>
            <person name="Steele A.D."/>
            <person name="Gui C."/>
            <person name="Meng S."/>
            <person name="Li G."/>
            <person name="Viehrig K."/>
            <person name="Ye F."/>
            <person name="Su P."/>
            <person name="Kiefer A.F."/>
            <person name="Nichols A."/>
            <person name="Cepeda A.J."/>
            <person name="Yan W."/>
            <person name="Fan B."/>
            <person name="Jiang Y."/>
            <person name="Adhikari A."/>
            <person name="Zheng C.-J."/>
            <person name="Schuster L."/>
            <person name="Cowan T.M."/>
            <person name="Smanski M.J."/>
            <person name="Chevrette M.G."/>
            <person name="De Carvalho L.P.S."/>
            <person name="Shen B."/>
        </authorList>
    </citation>
    <scope>NUCLEOTIDE SEQUENCE [LARGE SCALE GENOMIC DNA]</scope>
    <source>
        <strain evidence="2 3">NPDC002173</strain>
    </source>
</reference>
<gene>
    <name evidence="2" type="ORF">ACFYXI_21695</name>
</gene>
<feature type="region of interest" description="Disordered" evidence="1">
    <location>
        <begin position="38"/>
        <end position="271"/>
    </location>
</feature>